<evidence type="ECO:0000313" key="1">
    <source>
        <dbReference type="EMBL" id="QFG73736.1"/>
    </source>
</evidence>
<accession>A0A5J6VHS9</accession>
<protein>
    <submittedName>
        <fullName evidence="1">Uncharacterized protein</fullName>
    </submittedName>
</protein>
<reference evidence="1" key="1">
    <citation type="journal article" date="2019" name="Philos. Trans. R. Soc. Lond., B, Biol. Sci.">
        <title>Targeted metagenomic recovery of four divergent viruses reveals shared and distinctive characteristics of giant viruses of marine eukaryotes.</title>
        <authorList>
            <person name="Needham D.M."/>
            <person name="Poirier C."/>
            <person name="Hehenberger E."/>
            <person name="Jimenez V."/>
            <person name="Swalwell J.E."/>
            <person name="Santoro A.E."/>
            <person name="Worden A.Z."/>
        </authorList>
    </citation>
    <scope>NUCLEOTIDE SEQUENCE</scope>
    <source>
        <strain evidence="1">OPacV-662</strain>
    </source>
</reference>
<name>A0A5J6VHS9_9VIRU</name>
<sequence>MIQEYDFCVLDSSLHGHPQGIKVDRIVKLNISWKDQLAKNMIFYLSSISDKNSMQIVKPNLIARVASRNTITEKTKFEISKGCYIGFIDDVSELWMRCNDNYHMDWGDVKAVDFALGKIYSQGKKLPEWMTQCYIQVNKPPGNTLVRGLSVIGDIKLGKEKLIPKIINSYYTDGSFRWLDNRPIASSEQIVSFTASKKGIQQKTYNKCNAQGIWNTAPGVIAILDKTPTYRYAINENDENFPKQNDIIIKKDESKYVFYFNIPHNMNLYKCTFTTIDTNVHHITNPPKYTFLQINNPWIDFWGIDNESCYSVQGDLITHSYLNIIHGIQFPETSGHYFIQQTPKNILITKKTDGSVIGEIYINNDEINKIYAARWRSHKKLFNLLY</sequence>
<dbReference type="EMBL" id="MN448270">
    <property type="protein sequence ID" value="QFG73736.1"/>
    <property type="molecule type" value="Genomic_DNA"/>
</dbReference>
<proteinExistence type="predicted"/>
<organism evidence="1">
    <name type="scientific">Megaviridae environmental sample</name>
    <dbReference type="NCBI Taxonomy" id="1737588"/>
    <lineage>
        <taxon>Viruses</taxon>
        <taxon>Varidnaviria</taxon>
        <taxon>Bamfordvirae</taxon>
        <taxon>Nucleocytoviricota</taxon>
        <taxon>Megaviricetes</taxon>
        <taxon>Imitervirales</taxon>
        <taxon>Mimiviridae</taxon>
        <taxon>environmental samples</taxon>
    </lineage>
</organism>